<evidence type="ECO:0000313" key="2">
    <source>
        <dbReference type="Proteomes" id="UP001221411"/>
    </source>
</evidence>
<comment type="caution">
    <text evidence="1">The sequence shown here is derived from an EMBL/GenBank/DDBJ whole genome shotgun (WGS) entry which is preliminary data.</text>
</comment>
<accession>A0ABT5EYC5</accession>
<organism evidence="1 2">
    <name type="scientific">Polyangium mundeleinium</name>
    <dbReference type="NCBI Taxonomy" id="2995306"/>
    <lineage>
        <taxon>Bacteria</taxon>
        <taxon>Pseudomonadati</taxon>
        <taxon>Myxococcota</taxon>
        <taxon>Polyangia</taxon>
        <taxon>Polyangiales</taxon>
        <taxon>Polyangiaceae</taxon>
        <taxon>Polyangium</taxon>
    </lineage>
</organism>
<dbReference type="RefSeq" id="WP_271923711.1">
    <property type="nucleotide sequence ID" value="NZ_JAQNDO010000001.1"/>
</dbReference>
<name>A0ABT5EYC5_9BACT</name>
<proteinExistence type="predicted"/>
<evidence type="ECO:0000313" key="1">
    <source>
        <dbReference type="EMBL" id="MDC0745810.1"/>
    </source>
</evidence>
<dbReference type="EMBL" id="JAQNDO010000001">
    <property type="protein sequence ID" value="MDC0745810.1"/>
    <property type="molecule type" value="Genomic_DNA"/>
</dbReference>
<protein>
    <submittedName>
        <fullName evidence="1">Uncharacterized protein</fullName>
    </submittedName>
</protein>
<sequence length="52" mass="5527">MAPKLALVAVFLAPTLTPITIPSPALFGLLFRQEVIAAGARLVWWPLAQGKA</sequence>
<keyword evidence="2" id="KW-1185">Reference proteome</keyword>
<gene>
    <name evidence="1" type="ORF">POL67_31060</name>
</gene>
<dbReference type="Proteomes" id="UP001221411">
    <property type="component" value="Unassembled WGS sequence"/>
</dbReference>
<reference evidence="1 2" key="1">
    <citation type="submission" date="2022-11" db="EMBL/GenBank/DDBJ databases">
        <title>Minimal conservation of predation-associated metabolite biosynthetic gene clusters underscores biosynthetic potential of Myxococcota including descriptions for ten novel species: Archangium lansinium sp. nov., Myxococcus landrumus sp. nov., Nannocystis bai.</title>
        <authorList>
            <person name="Ahearne A."/>
            <person name="Stevens C."/>
            <person name="Dowd S."/>
        </authorList>
    </citation>
    <scope>NUCLEOTIDE SEQUENCE [LARGE SCALE GENOMIC DNA]</scope>
    <source>
        <strain evidence="1 2">RJM3</strain>
    </source>
</reference>